<dbReference type="GO" id="GO:0016747">
    <property type="term" value="F:acyltransferase activity, transferring groups other than amino-acyl groups"/>
    <property type="evidence" value="ECO:0007669"/>
    <property type="project" value="InterPro"/>
</dbReference>
<feature type="transmembrane region" description="Helical" evidence="1">
    <location>
        <begin position="254"/>
        <end position="276"/>
    </location>
</feature>
<feature type="transmembrane region" description="Helical" evidence="1">
    <location>
        <begin position="220"/>
        <end position="242"/>
    </location>
</feature>
<keyword evidence="1" id="KW-1133">Transmembrane helix</keyword>
<keyword evidence="1" id="KW-0472">Membrane</keyword>
<reference evidence="3 4" key="1">
    <citation type="submission" date="2015-03" db="EMBL/GenBank/DDBJ databases">
        <title>RNA-seq based gene annotation and comparative genomics of four Zymoseptoria species reveal species-specific pathogenicity related genes and transposable element activity.</title>
        <authorList>
            <person name="Grandaubert J."/>
            <person name="Bhattacharyya A."/>
            <person name="Stukenbrock E.H."/>
        </authorList>
    </citation>
    <scope>NUCLEOTIDE SEQUENCE [LARGE SCALE GENOMIC DNA]</scope>
    <source>
        <strain evidence="3 4">Zb18110</strain>
    </source>
</reference>
<protein>
    <submittedName>
        <fullName evidence="3">Acyltransferase like protein</fullName>
    </submittedName>
</protein>
<keyword evidence="1" id="KW-0812">Transmembrane</keyword>
<dbReference type="EMBL" id="LAFY01000844">
    <property type="protein sequence ID" value="KJX95938.1"/>
    <property type="molecule type" value="Genomic_DNA"/>
</dbReference>
<feature type="domain" description="Acyltransferase 3" evidence="2">
    <location>
        <begin position="41"/>
        <end position="438"/>
    </location>
</feature>
<sequence>MLDSAGAGTRHWTSQIAHLLHPRNLTLFRSTKEVNPQTGHLDGLRGVAAFIVFICHLAYSSHDVSIGWGYTGERQQETGNSYTQWMRLPILRLICDGDPAVAMFFLISGFALSWRPLKLAREQEWAKFARTLMGSTVKRWPRLFLPVLASTGFICLAVQLGLYDLTRGIAHDKTLLTVFQEPHPEAKANMFVMLGSWLHANWSLWEPFHWDRDAFLEYDIHLWTIPVELRASMGLFVTLLAVGGMKSNVRMATLAILIVVGCLKDNWAIMMFWAGALEAEIILSRQASPVPYHDVDKESEPLRRSSMNSMLRGLVLVLSLILMSEPFEPQDTYGWRALMPFIPSNFSEKRRFFTCIGSMVCFHLLNSEPKVCAIFRSNFIQYLGRVSYGLYLVHGFMIHTFGYAMFSSVWRFTGVDTAFAREIGFAIAAAVIIPCTLYVADVFHRSVDEPSVRLAKWIEMKVMVAD</sequence>
<evidence type="ECO:0000313" key="3">
    <source>
        <dbReference type="EMBL" id="KJX95938.1"/>
    </source>
</evidence>
<keyword evidence="3" id="KW-0808">Transferase</keyword>
<organism evidence="3 4">
    <name type="scientific">Zymoseptoria brevis</name>
    <dbReference type="NCBI Taxonomy" id="1047168"/>
    <lineage>
        <taxon>Eukaryota</taxon>
        <taxon>Fungi</taxon>
        <taxon>Dikarya</taxon>
        <taxon>Ascomycota</taxon>
        <taxon>Pezizomycotina</taxon>
        <taxon>Dothideomycetes</taxon>
        <taxon>Dothideomycetidae</taxon>
        <taxon>Mycosphaerellales</taxon>
        <taxon>Mycosphaerellaceae</taxon>
        <taxon>Zymoseptoria</taxon>
    </lineage>
</organism>
<comment type="caution">
    <text evidence="3">The sequence shown here is derived from an EMBL/GenBank/DDBJ whole genome shotgun (WGS) entry which is preliminary data.</text>
</comment>
<dbReference type="PANTHER" id="PTHR23028:SF134">
    <property type="entry name" value="PUTATIVE (AFU_ORTHOLOGUE AFUA_4G08520)-RELATED"/>
    <property type="match status" value="1"/>
</dbReference>
<evidence type="ECO:0000313" key="4">
    <source>
        <dbReference type="Proteomes" id="UP000033647"/>
    </source>
</evidence>
<keyword evidence="4" id="KW-1185">Reference proteome</keyword>
<name>A0A0F4GEV4_9PEZI</name>
<accession>A0A0F4GEV4</accession>
<evidence type="ECO:0000259" key="2">
    <source>
        <dbReference type="Pfam" id="PF01757"/>
    </source>
</evidence>
<dbReference type="PANTHER" id="PTHR23028">
    <property type="entry name" value="ACETYLTRANSFERASE"/>
    <property type="match status" value="1"/>
</dbReference>
<dbReference type="InterPro" id="IPR050879">
    <property type="entry name" value="Acyltransferase_3"/>
</dbReference>
<dbReference type="Proteomes" id="UP000033647">
    <property type="component" value="Unassembled WGS sequence"/>
</dbReference>
<evidence type="ECO:0000256" key="1">
    <source>
        <dbReference type="SAM" id="Phobius"/>
    </source>
</evidence>
<keyword evidence="3" id="KW-0012">Acyltransferase</keyword>
<proteinExistence type="predicted"/>
<feature type="transmembrane region" description="Helical" evidence="1">
    <location>
        <begin position="143"/>
        <end position="163"/>
    </location>
</feature>
<feature type="transmembrane region" description="Helical" evidence="1">
    <location>
        <begin position="386"/>
        <end position="406"/>
    </location>
</feature>
<dbReference type="InterPro" id="IPR002656">
    <property type="entry name" value="Acyl_transf_3_dom"/>
</dbReference>
<dbReference type="STRING" id="1047168.A0A0F4GEV4"/>
<dbReference type="Pfam" id="PF01757">
    <property type="entry name" value="Acyl_transf_3"/>
    <property type="match status" value="1"/>
</dbReference>
<dbReference type="OrthoDB" id="5819582at2759"/>
<gene>
    <name evidence="3" type="ORF">TI39_contig852g00006</name>
</gene>
<feature type="transmembrane region" description="Helical" evidence="1">
    <location>
        <begin position="418"/>
        <end position="440"/>
    </location>
</feature>
<dbReference type="AlphaFoldDB" id="A0A0F4GEV4"/>